<accession>A0A9P5NMI9</accession>
<keyword evidence="3" id="KW-1185">Reference proteome</keyword>
<evidence type="ECO:0000313" key="2">
    <source>
        <dbReference type="EMBL" id="KAF8900238.1"/>
    </source>
</evidence>
<gene>
    <name evidence="2" type="ORF">CPB84DRAFT_1847302</name>
</gene>
<protein>
    <submittedName>
        <fullName evidence="2">Uncharacterized protein</fullName>
    </submittedName>
</protein>
<dbReference type="EMBL" id="JADNYJ010000048">
    <property type="protein sequence ID" value="KAF8900238.1"/>
    <property type="molecule type" value="Genomic_DNA"/>
</dbReference>
<comment type="caution">
    <text evidence="2">The sequence shown here is derived from an EMBL/GenBank/DDBJ whole genome shotgun (WGS) entry which is preliminary data.</text>
</comment>
<name>A0A9P5NMI9_GYMJU</name>
<evidence type="ECO:0000256" key="1">
    <source>
        <dbReference type="SAM" id="MobiDB-lite"/>
    </source>
</evidence>
<sequence length="204" mass="22523">MLTFLSRPCQGPRSEQTTSVHTACRKRLHLKTCPDDLAAPRALGLGDAISIHRVFFSSNTPSKQGFTSKLGSGPDPSSHAAPPRLKRRDLKAPPTYRPTNGREIVRWCVARCYITIHLSECRIAAAVFKLRTDSRGCLWKALMDESSDEQSVPHKYKALQEILKVGRVRQSQTSSWGTIDNSSQVPVEPPAIGICGLFRLGTNV</sequence>
<dbReference type="AlphaFoldDB" id="A0A9P5NMI9"/>
<dbReference type="Proteomes" id="UP000724874">
    <property type="component" value="Unassembled WGS sequence"/>
</dbReference>
<organism evidence="2 3">
    <name type="scientific">Gymnopilus junonius</name>
    <name type="common">Spectacular rustgill mushroom</name>
    <name type="synonym">Gymnopilus spectabilis subsp. junonius</name>
    <dbReference type="NCBI Taxonomy" id="109634"/>
    <lineage>
        <taxon>Eukaryota</taxon>
        <taxon>Fungi</taxon>
        <taxon>Dikarya</taxon>
        <taxon>Basidiomycota</taxon>
        <taxon>Agaricomycotina</taxon>
        <taxon>Agaricomycetes</taxon>
        <taxon>Agaricomycetidae</taxon>
        <taxon>Agaricales</taxon>
        <taxon>Agaricineae</taxon>
        <taxon>Hymenogastraceae</taxon>
        <taxon>Gymnopilus</taxon>
    </lineage>
</organism>
<feature type="region of interest" description="Disordered" evidence="1">
    <location>
        <begin position="65"/>
        <end position="96"/>
    </location>
</feature>
<evidence type="ECO:0000313" key="3">
    <source>
        <dbReference type="Proteomes" id="UP000724874"/>
    </source>
</evidence>
<proteinExistence type="predicted"/>
<reference evidence="2" key="1">
    <citation type="submission" date="2020-11" db="EMBL/GenBank/DDBJ databases">
        <authorList>
            <consortium name="DOE Joint Genome Institute"/>
            <person name="Ahrendt S."/>
            <person name="Riley R."/>
            <person name="Andreopoulos W."/>
            <person name="LaButti K."/>
            <person name="Pangilinan J."/>
            <person name="Ruiz-duenas F.J."/>
            <person name="Barrasa J.M."/>
            <person name="Sanchez-Garcia M."/>
            <person name="Camarero S."/>
            <person name="Miyauchi S."/>
            <person name="Serrano A."/>
            <person name="Linde D."/>
            <person name="Babiker R."/>
            <person name="Drula E."/>
            <person name="Ayuso-Fernandez I."/>
            <person name="Pacheco R."/>
            <person name="Padilla G."/>
            <person name="Ferreira P."/>
            <person name="Barriuso J."/>
            <person name="Kellner H."/>
            <person name="Castanera R."/>
            <person name="Alfaro M."/>
            <person name="Ramirez L."/>
            <person name="Pisabarro A.G."/>
            <person name="Kuo A."/>
            <person name="Tritt A."/>
            <person name="Lipzen A."/>
            <person name="He G."/>
            <person name="Yan M."/>
            <person name="Ng V."/>
            <person name="Cullen D."/>
            <person name="Martin F."/>
            <person name="Rosso M.-N."/>
            <person name="Henrissat B."/>
            <person name="Hibbett D."/>
            <person name="Martinez A.T."/>
            <person name="Grigoriev I.V."/>
        </authorList>
    </citation>
    <scope>NUCLEOTIDE SEQUENCE</scope>
    <source>
        <strain evidence="2">AH 44721</strain>
    </source>
</reference>